<dbReference type="Proteomes" id="UP001487296">
    <property type="component" value="Unassembled WGS sequence"/>
</dbReference>
<dbReference type="InterPro" id="IPR013740">
    <property type="entry name" value="Redoxin"/>
</dbReference>
<comment type="subcellular location">
    <subcellularLocation>
        <location evidence="1">Cell envelope</location>
    </subcellularLocation>
</comment>
<keyword evidence="2" id="KW-0201">Cytochrome c-type biogenesis</keyword>
<evidence type="ECO:0000313" key="7">
    <source>
        <dbReference type="EMBL" id="MEQ2487683.1"/>
    </source>
</evidence>
<feature type="signal peptide" evidence="5">
    <location>
        <begin position="1"/>
        <end position="21"/>
    </location>
</feature>
<keyword evidence="5" id="KW-0732">Signal</keyword>
<evidence type="ECO:0000259" key="6">
    <source>
        <dbReference type="PROSITE" id="PS51352"/>
    </source>
</evidence>
<sequence length="601" mass="68028">MKKRMFACFLALATLCGGAWAKNKVIDRPAFKSTSTNDLLPVKVELTKTATIVHFRMACAHWRDWSMDGARLECSGQRYAYQEGRIITHKGKEVLIDEAFEIGKKYVKNAQQDSVILCFEPMPKGAKTFHYVEADNDGAWKIRGIRLDNQLYPLALPPYQRPVDDGEPLQPLTPKHGEATATCILHGGGSFDYFGPSSCDPITGQYESRSLYADSVTVYRHPAYVATRSVWLGCRVDAGMHVDQFPLILIPGETLTLEVDATACLARDGNFAAGRPTNHDCYRLGGTLGDLNQVLLENSFLHFRDIKGLPTYNGGDTSGWCDALWQSIDTLHRGVAERRGYTRRQQDFLRLLLEDYYVRTVQAHTLTDPHARDLMHFRDGRSYYLPPIADRLPYLKANGLDHGEVYEMLKGFADAKEKAAQMRQGHVLPDSVIQTAHPYFRPILRAFNDTTRVAAERLQREAKERMMPTPDVAGAQLLQTIASQYSGKVVFFDLWATWCGPCKKGIAAMEPLKEQLKGKNVVFVYLTNESSPIDEWSKYVIKIPGQHYRIPNTLWNQIPNLGSIPQYYLYNRQGQEVWQQTGFSEKALKDMEKRIAEIVSE</sequence>
<evidence type="ECO:0000256" key="5">
    <source>
        <dbReference type="SAM" id="SignalP"/>
    </source>
</evidence>
<organism evidence="7 8">
    <name type="scientific">Hallella faecis</name>
    <dbReference type="NCBI Taxonomy" id="2841596"/>
    <lineage>
        <taxon>Bacteria</taxon>
        <taxon>Pseudomonadati</taxon>
        <taxon>Bacteroidota</taxon>
        <taxon>Bacteroidia</taxon>
        <taxon>Bacteroidales</taxon>
        <taxon>Prevotellaceae</taxon>
        <taxon>Hallella</taxon>
    </lineage>
</organism>
<dbReference type="SUPFAM" id="SSF52833">
    <property type="entry name" value="Thioredoxin-like"/>
    <property type="match status" value="1"/>
</dbReference>
<gene>
    <name evidence="7" type="ORF">AAAT34_11610</name>
</gene>
<comment type="caution">
    <text evidence="7">The sequence shown here is derived from an EMBL/GenBank/DDBJ whole genome shotgun (WGS) entry which is preliminary data.</text>
</comment>
<dbReference type="EMBL" id="JBBNFP010000067">
    <property type="protein sequence ID" value="MEQ2487683.1"/>
    <property type="molecule type" value="Genomic_DNA"/>
</dbReference>
<feature type="chain" id="PRO_5046435675" evidence="5">
    <location>
        <begin position="22"/>
        <end position="601"/>
    </location>
</feature>
<accession>A0ABV1FTK1</accession>
<dbReference type="Gene3D" id="3.40.30.10">
    <property type="entry name" value="Glutaredoxin"/>
    <property type="match status" value="1"/>
</dbReference>
<keyword evidence="8" id="KW-1185">Reference proteome</keyword>
<evidence type="ECO:0000256" key="3">
    <source>
        <dbReference type="ARBA" id="ARBA00023157"/>
    </source>
</evidence>
<evidence type="ECO:0000256" key="1">
    <source>
        <dbReference type="ARBA" id="ARBA00004196"/>
    </source>
</evidence>
<dbReference type="InterPro" id="IPR013766">
    <property type="entry name" value="Thioredoxin_domain"/>
</dbReference>
<dbReference type="PANTHER" id="PTHR42852:SF6">
    <property type="entry name" value="THIOL:DISULFIDE INTERCHANGE PROTEIN DSBE"/>
    <property type="match status" value="1"/>
</dbReference>
<dbReference type="PROSITE" id="PS51352">
    <property type="entry name" value="THIOREDOXIN_2"/>
    <property type="match status" value="1"/>
</dbReference>
<keyword evidence="4" id="KW-0676">Redox-active center</keyword>
<dbReference type="InterPro" id="IPR050553">
    <property type="entry name" value="Thioredoxin_ResA/DsbE_sf"/>
</dbReference>
<proteinExistence type="predicted"/>
<reference evidence="7 8" key="1">
    <citation type="submission" date="2024-04" db="EMBL/GenBank/DDBJ databases">
        <title>Human intestinal bacterial collection.</title>
        <authorList>
            <person name="Pauvert C."/>
            <person name="Hitch T.C.A."/>
            <person name="Clavel T."/>
        </authorList>
    </citation>
    <scope>NUCLEOTIDE SEQUENCE [LARGE SCALE GENOMIC DNA]</scope>
    <source>
        <strain evidence="7 8">CLA-AA-H145</strain>
    </source>
</reference>
<evidence type="ECO:0000256" key="2">
    <source>
        <dbReference type="ARBA" id="ARBA00022748"/>
    </source>
</evidence>
<evidence type="ECO:0000313" key="8">
    <source>
        <dbReference type="Proteomes" id="UP001487296"/>
    </source>
</evidence>
<feature type="domain" description="Thioredoxin" evidence="6">
    <location>
        <begin position="456"/>
        <end position="600"/>
    </location>
</feature>
<evidence type="ECO:0000256" key="4">
    <source>
        <dbReference type="ARBA" id="ARBA00023284"/>
    </source>
</evidence>
<protein>
    <submittedName>
        <fullName evidence="7">TlpA disulfide reductase family protein</fullName>
    </submittedName>
</protein>
<keyword evidence="3" id="KW-1015">Disulfide bond</keyword>
<name>A0ABV1FTK1_9BACT</name>
<dbReference type="Pfam" id="PF08534">
    <property type="entry name" value="Redoxin"/>
    <property type="match status" value="1"/>
</dbReference>
<dbReference type="CDD" id="cd02966">
    <property type="entry name" value="TlpA_like_family"/>
    <property type="match status" value="1"/>
</dbReference>
<dbReference type="InterPro" id="IPR036249">
    <property type="entry name" value="Thioredoxin-like_sf"/>
</dbReference>
<dbReference type="RefSeq" id="WP_215760747.1">
    <property type="nucleotide sequence ID" value="NZ_JAHKBE010000068.1"/>
</dbReference>
<dbReference type="PANTHER" id="PTHR42852">
    <property type="entry name" value="THIOL:DISULFIDE INTERCHANGE PROTEIN DSBE"/>
    <property type="match status" value="1"/>
</dbReference>